<sequence length="68" mass="7861">MDFEAVELQSEPGDADQLRFLIGTYYTRSTGVYSTLKDAQHLRRCASSERGPSDEEIIHRHDEQENFL</sequence>
<name>A0A0B1TLT4_OESDE</name>
<dbReference type="Proteomes" id="UP000053660">
    <property type="component" value="Unassembled WGS sequence"/>
</dbReference>
<organism evidence="2 3">
    <name type="scientific">Oesophagostomum dentatum</name>
    <name type="common">Nodular worm</name>
    <dbReference type="NCBI Taxonomy" id="61180"/>
    <lineage>
        <taxon>Eukaryota</taxon>
        <taxon>Metazoa</taxon>
        <taxon>Ecdysozoa</taxon>
        <taxon>Nematoda</taxon>
        <taxon>Chromadorea</taxon>
        <taxon>Rhabditida</taxon>
        <taxon>Rhabditina</taxon>
        <taxon>Rhabditomorpha</taxon>
        <taxon>Strongyloidea</taxon>
        <taxon>Strongylidae</taxon>
        <taxon>Oesophagostomum</taxon>
    </lineage>
</organism>
<evidence type="ECO:0000313" key="3">
    <source>
        <dbReference type="Proteomes" id="UP000053660"/>
    </source>
</evidence>
<evidence type="ECO:0000313" key="2">
    <source>
        <dbReference type="EMBL" id="KHJ97051.1"/>
    </source>
</evidence>
<protein>
    <submittedName>
        <fullName evidence="2">Uncharacterized protein</fullName>
    </submittedName>
</protein>
<evidence type="ECO:0000256" key="1">
    <source>
        <dbReference type="SAM" id="MobiDB-lite"/>
    </source>
</evidence>
<feature type="region of interest" description="Disordered" evidence="1">
    <location>
        <begin position="46"/>
        <end position="68"/>
    </location>
</feature>
<accession>A0A0B1TLT4</accession>
<reference evidence="2 3" key="1">
    <citation type="submission" date="2014-03" db="EMBL/GenBank/DDBJ databases">
        <title>Draft genome of the hookworm Oesophagostomum dentatum.</title>
        <authorList>
            <person name="Mitreva M."/>
        </authorList>
    </citation>
    <scope>NUCLEOTIDE SEQUENCE [LARGE SCALE GENOMIC DNA]</scope>
    <source>
        <strain evidence="2 3">OD-Hann</strain>
    </source>
</reference>
<gene>
    <name evidence="2" type="ORF">OESDEN_02980</name>
</gene>
<dbReference type="EMBL" id="KN549531">
    <property type="protein sequence ID" value="KHJ97051.1"/>
    <property type="molecule type" value="Genomic_DNA"/>
</dbReference>
<dbReference type="AlphaFoldDB" id="A0A0B1TLT4"/>
<feature type="compositionally biased region" description="Basic and acidic residues" evidence="1">
    <location>
        <begin position="51"/>
        <end position="68"/>
    </location>
</feature>
<keyword evidence="3" id="KW-1185">Reference proteome</keyword>
<proteinExistence type="predicted"/>